<reference evidence="4" key="1">
    <citation type="journal article" date="2019" name="Int. J. Syst. Evol. Microbiol.">
        <title>The Global Catalogue of Microorganisms (GCM) 10K type strain sequencing project: providing services to taxonomists for standard genome sequencing and annotation.</title>
        <authorList>
            <consortium name="The Broad Institute Genomics Platform"/>
            <consortium name="The Broad Institute Genome Sequencing Center for Infectious Disease"/>
            <person name="Wu L."/>
            <person name="Ma J."/>
        </authorList>
    </citation>
    <scope>NUCLEOTIDE SEQUENCE [LARGE SCALE GENOMIC DNA]</scope>
    <source>
        <strain evidence="4">CCUG 49560</strain>
    </source>
</reference>
<evidence type="ECO:0000313" key="4">
    <source>
        <dbReference type="Proteomes" id="UP001595891"/>
    </source>
</evidence>
<proteinExistence type="predicted"/>
<comment type="caution">
    <text evidence="3">The sequence shown here is derived from an EMBL/GenBank/DDBJ whole genome shotgun (WGS) entry which is preliminary data.</text>
</comment>
<dbReference type="InterPro" id="IPR001387">
    <property type="entry name" value="Cro/C1-type_HTH"/>
</dbReference>
<feature type="region of interest" description="Disordered" evidence="1">
    <location>
        <begin position="283"/>
        <end position="303"/>
    </location>
</feature>
<sequence length="303" mass="33816">MADGHRSPTVRLRRLGHELRRMREATGKTIYEAAADLEWSSAKISRLENGLTKRPDVHHVRALCALYDITETAVVEAMVTLAREARKRGWWSAYKDVLAGSYVGLEAEASSIRTFQPLVIPGLLQTAEYTAAICRAAMVRDDAEVERRVEARLARQQILVRDDPPHLWAVIDEAALLRLGPEVREGQLRKLLDTSPLEHVKVQVLPMSAGLHAGLAGPFVILEFPDPTDRSIVYLETATDDLYLEESAQVGRYTLLFQHVCASALSIDASIAHLSTMLDELEGDDGTVPRQVAEKLPQPRQWR</sequence>
<dbReference type="CDD" id="cd00093">
    <property type="entry name" value="HTH_XRE"/>
    <property type="match status" value="1"/>
</dbReference>
<dbReference type="RefSeq" id="WP_262845263.1">
    <property type="nucleotide sequence ID" value="NZ_JANZYP010000037.1"/>
</dbReference>
<evidence type="ECO:0000256" key="1">
    <source>
        <dbReference type="SAM" id="MobiDB-lite"/>
    </source>
</evidence>
<dbReference type="Proteomes" id="UP001595891">
    <property type="component" value="Unassembled WGS sequence"/>
</dbReference>
<keyword evidence="4" id="KW-1185">Reference proteome</keyword>
<feature type="domain" description="HTH cro/C1-type" evidence="2">
    <location>
        <begin position="19"/>
        <end position="74"/>
    </location>
</feature>
<gene>
    <name evidence="3" type="ORF">ACFO8L_31795</name>
</gene>
<dbReference type="Pfam" id="PF13560">
    <property type="entry name" value="HTH_31"/>
    <property type="match status" value="1"/>
</dbReference>
<protein>
    <submittedName>
        <fullName evidence="3">Helix-turn-helix domain-containing protein</fullName>
    </submittedName>
</protein>
<evidence type="ECO:0000313" key="3">
    <source>
        <dbReference type="EMBL" id="MFC4590717.1"/>
    </source>
</evidence>
<dbReference type="SUPFAM" id="SSF47413">
    <property type="entry name" value="lambda repressor-like DNA-binding domains"/>
    <property type="match status" value="1"/>
</dbReference>
<name>A0ABV9EM12_9ACTN</name>
<dbReference type="SMART" id="SM00530">
    <property type="entry name" value="HTH_XRE"/>
    <property type="match status" value="1"/>
</dbReference>
<dbReference type="InterPro" id="IPR043917">
    <property type="entry name" value="DUF5753"/>
</dbReference>
<evidence type="ECO:0000259" key="2">
    <source>
        <dbReference type="PROSITE" id="PS50943"/>
    </source>
</evidence>
<accession>A0ABV9EM12</accession>
<dbReference type="PROSITE" id="PS50943">
    <property type="entry name" value="HTH_CROC1"/>
    <property type="match status" value="1"/>
</dbReference>
<dbReference type="Gene3D" id="1.10.260.40">
    <property type="entry name" value="lambda repressor-like DNA-binding domains"/>
    <property type="match status" value="1"/>
</dbReference>
<dbReference type="EMBL" id="JBHSFN010000025">
    <property type="protein sequence ID" value="MFC4590717.1"/>
    <property type="molecule type" value="Genomic_DNA"/>
</dbReference>
<dbReference type="Pfam" id="PF19054">
    <property type="entry name" value="DUF5753"/>
    <property type="match status" value="1"/>
</dbReference>
<dbReference type="InterPro" id="IPR010982">
    <property type="entry name" value="Lambda_DNA-bd_dom_sf"/>
</dbReference>
<organism evidence="3 4">
    <name type="scientific">Sphaerisporangium corydalis</name>
    <dbReference type="NCBI Taxonomy" id="1441875"/>
    <lineage>
        <taxon>Bacteria</taxon>
        <taxon>Bacillati</taxon>
        <taxon>Actinomycetota</taxon>
        <taxon>Actinomycetes</taxon>
        <taxon>Streptosporangiales</taxon>
        <taxon>Streptosporangiaceae</taxon>
        <taxon>Sphaerisporangium</taxon>
    </lineage>
</organism>